<evidence type="ECO:0000313" key="2">
    <source>
        <dbReference type="EMBL" id="RZS47379.1"/>
    </source>
</evidence>
<dbReference type="AlphaFoldDB" id="A0A4Q7LA61"/>
<feature type="signal peptide" evidence="1">
    <location>
        <begin position="1"/>
        <end position="40"/>
    </location>
</feature>
<proteinExistence type="predicted"/>
<name>A0A4Q7LA61_9BURK</name>
<feature type="chain" id="PRO_5020670523" evidence="1">
    <location>
        <begin position="41"/>
        <end position="656"/>
    </location>
</feature>
<reference evidence="2 3" key="1">
    <citation type="submission" date="2019-02" db="EMBL/GenBank/DDBJ databases">
        <title>Genomic Encyclopedia of Type Strains, Phase IV (KMG-IV): sequencing the most valuable type-strain genomes for metagenomic binning, comparative biology and taxonomic classification.</title>
        <authorList>
            <person name="Goeker M."/>
        </authorList>
    </citation>
    <scope>NUCLEOTIDE SEQUENCE [LARGE SCALE GENOMIC DNA]</scope>
    <source>
        <strain evidence="2 3">DSM 10617</strain>
    </source>
</reference>
<gene>
    <name evidence="2" type="ORF">EV685_3582</name>
</gene>
<evidence type="ECO:0000256" key="1">
    <source>
        <dbReference type="SAM" id="SignalP"/>
    </source>
</evidence>
<keyword evidence="1" id="KW-0732">Signal</keyword>
<comment type="caution">
    <text evidence="2">The sequence shown here is derived from an EMBL/GenBank/DDBJ whole genome shotgun (WGS) entry which is preliminary data.</text>
</comment>
<dbReference type="EMBL" id="SGWV01000012">
    <property type="protein sequence ID" value="RZS47379.1"/>
    <property type="molecule type" value="Genomic_DNA"/>
</dbReference>
<evidence type="ECO:0000313" key="3">
    <source>
        <dbReference type="Proteomes" id="UP000293433"/>
    </source>
</evidence>
<protein>
    <submittedName>
        <fullName evidence="2">Uncharacterized protein</fullName>
    </submittedName>
</protein>
<accession>A0A4Q7LA61</accession>
<keyword evidence="3" id="KW-1185">Reference proteome</keyword>
<organism evidence="2 3">
    <name type="scientific">Sphaerotilus mobilis</name>
    <dbReference type="NCBI Taxonomy" id="47994"/>
    <lineage>
        <taxon>Bacteria</taxon>
        <taxon>Pseudomonadati</taxon>
        <taxon>Pseudomonadota</taxon>
        <taxon>Betaproteobacteria</taxon>
        <taxon>Burkholderiales</taxon>
        <taxon>Sphaerotilaceae</taxon>
        <taxon>Sphaerotilus</taxon>
    </lineage>
</organism>
<dbReference type="Proteomes" id="UP000293433">
    <property type="component" value="Unassembled WGS sequence"/>
</dbReference>
<sequence length="656" mass="71985">MFGRHSRPTVCHLSPPDRCRLLRLRALVAALVLSTTACLAQTPVDPALPREKPREFLDTLSDTALVADRDAIYRRNGQRREVDLGPGLSAALDVVPPSFLDNPRGTPGQAGGDGRTIVLTSRQPSYGFDLGYERPPTGRTTRIGGHVRLGPGHEIYLWQRDRALEVADLPDTPETGLRRRDRELAWRWRAADAGTAGWLASSELGLHDARLTPEPDSRLAPAAAGAMAFWRGRLEPVDGQGPSLVARAGWPVHQAETALPEHAARALELGADWRWTTPDGWLPAGSRTSWRVAPRLGLAGDEEALTLPAAYQQRLGLEVPDGSGRGAVWGQLRRHSLADPDDALAVLGWRRSWTPAPRWGLDTQLEQSVPVAGSTPVRATQLGLRLSTSRFPQGSFSTALNVVNASTTDSAFHETRLTRRLADDWLGALRVTAERSQPHGSTGLGTTEFKGAGSLGWREPHQRALHLLTRLTWAGREVDPAAEDLASGKTDRRAGIWLGHASYLVDAHHSTMLRLSRRLERDERRIDPASGATPLRRTDIWLARWTWEQARTGDRRWSLSGHVAGRDDALEGRALGWGAEVGYRLSSRATLAIGVNPRGWSDNEITVEERPRRGVSLRLRFAIEGALARWLDAGREDALDQPADQLADQPGNQPGR</sequence>